<feature type="compositionally biased region" description="Polar residues" evidence="1">
    <location>
        <begin position="98"/>
        <end position="111"/>
    </location>
</feature>
<accession>A0ABD0KAS5</accession>
<evidence type="ECO:0000313" key="2">
    <source>
        <dbReference type="EMBL" id="KAK7484086.1"/>
    </source>
</evidence>
<comment type="caution">
    <text evidence="2">The sequence shown here is derived from an EMBL/GenBank/DDBJ whole genome shotgun (WGS) entry which is preliminary data.</text>
</comment>
<dbReference type="Proteomes" id="UP001519460">
    <property type="component" value="Unassembled WGS sequence"/>
</dbReference>
<gene>
    <name evidence="2" type="ORF">BaRGS_00024698</name>
</gene>
<feature type="region of interest" description="Disordered" evidence="1">
    <location>
        <begin position="94"/>
        <end position="129"/>
    </location>
</feature>
<dbReference type="EMBL" id="JACVVK020000216">
    <property type="protein sequence ID" value="KAK7484086.1"/>
    <property type="molecule type" value="Genomic_DNA"/>
</dbReference>
<proteinExistence type="predicted"/>
<dbReference type="AlphaFoldDB" id="A0ABD0KAS5"/>
<organism evidence="2 3">
    <name type="scientific">Batillaria attramentaria</name>
    <dbReference type="NCBI Taxonomy" id="370345"/>
    <lineage>
        <taxon>Eukaryota</taxon>
        <taxon>Metazoa</taxon>
        <taxon>Spiralia</taxon>
        <taxon>Lophotrochozoa</taxon>
        <taxon>Mollusca</taxon>
        <taxon>Gastropoda</taxon>
        <taxon>Caenogastropoda</taxon>
        <taxon>Sorbeoconcha</taxon>
        <taxon>Cerithioidea</taxon>
        <taxon>Batillariidae</taxon>
        <taxon>Batillaria</taxon>
    </lineage>
</organism>
<evidence type="ECO:0000313" key="3">
    <source>
        <dbReference type="Proteomes" id="UP001519460"/>
    </source>
</evidence>
<name>A0ABD0KAS5_9CAEN</name>
<protein>
    <submittedName>
        <fullName evidence="2">Uncharacterized protein</fullName>
    </submittedName>
</protein>
<sequence>MHEYVTGARAVTNYSATPPCNNTSTRARPKHVQSCARGVQRRQEEFQAFLLVDPRRPVSCNQPFSTPSLNHPSNTAQEVLISSKSLMTVTKRDHANLKQPSATRTSISATQPFCPPANGASEAQTTDFQ</sequence>
<evidence type="ECO:0000256" key="1">
    <source>
        <dbReference type="SAM" id="MobiDB-lite"/>
    </source>
</evidence>
<feature type="non-terminal residue" evidence="2">
    <location>
        <position position="129"/>
    </location>
</feature>
<keyword evidence="3" id="KW-1185">Reference proteome</keyword>
<reference evidence="2 3" key="1">
    <citation type="journal article" date="2023" name="Sci. Data">
        <title>Genome assembly of the Korean intertidal mud-creeper Batillaria attramentaria.</title>
        <authorList>
            <person name="Patra A.K."/>
            <person name="Ho P.T."/>
            <person name="Jun S."/>
            <person name="Lee S.J."/>
            <person name="Kim Y."/>
            <person name="Won Y.J."/>
        </authorList>
    </citation>
    <scope>NUCLEOTIDE SEQUENCE [LARGE SCALE GENOMIC DNA]</scope>
    <source>
        <strain evidence="2">Wonlab-2016</strain>
    </source>
</reference>